<dbReference type="FunFam" id="1.10.150.20:FF:000019">
    <property type="entry name" value="DNA polymerase IV"/>
    <property type="match status" value="1"/>
</dbReference>
<feature type="binding site" evidence="15">
    <location>
        <position position="116"/>
    </location>
    <ligand>
        <name>Mg(2+)</name>
        <dbReference type="ChEBI" id="CHEBI:18420"/>
    </ligand>
</feature>
<dbReference type="PROSITE" id="PS50173">
    <property type="entry name" value="UMUC"/>
    <property type="match status" value="1"/>
</dbReference>
<dbReference type="GO" id="GO:0009432">
    <property type="term" value="P:SOS response"/>
    <property type="evidence" value="ECO:0007669"/>
    <property type="project" value="TreeGrafter"/>
</dbReference>
<gene>
    <name evidence="15" type="primary">dinB</name>
    <name evidence="17" type="ORF">SAMN05421770_1011101</name>
</gene>
<evidence type="ECO:0000256" key="4">
    <source>
        <dbReference type="ARBA" id="ARBA00022490"/>
    </source>
</evidence>
<dbReference type="CDD" id="cd03586">
    <property type="entry name" value="PolY_Pol_IV_kappa"/>
    <property type="match status" value="1"/>
</dbReference>
<evidence type="ECO:0000259" key="16">
    <source>
        <dbReference type="PROSITE" id="PS50173"/>
    </source>
</evidence>
<proteinExistence type="inferred from homology"/>
<feature type="active site" evidence="15">
    <location>
        <position position="117"/>
    </location>
</feature>
<comment type="catalytic activity">
    <reaction evidence="14 15">
        <text>DNA(n) + a 2'-deoxyribonucleoside 5'-triphosphate = DNA(n+1) + diphosphate</text>
        <dbReference type="Rhea" id="RHEA:22508"/>
        <dbReference type="Rhea" id="RHEA-COMP:17339"/>
        <dbReference type="Rhea" id="RHEA-COMP:17340"/>
        <dbReference type="ChEBI" id="CHEBI:33019"/>
        <dbReference type="ChEBI" id="CHEBI:61560"/>
        <dbReference type="ChEBI" id="CHEBI:173112"/>
        <dbReference type="EC" id="2.7.7.7"/>
    </reaction>
</comment>
<feature type="domain" description="UmuC" evidence="16">
    <location>
        <begin position="18"/>
        <end position="198"/>
    </location>
</feature>
<keyword evidence="5 15" id="KW-0808">Transferase</keyword>
<evidence type="ECO:0000256" key="15">
    <source>
        <dbReference type="HAMAP-Rule" id="MF_01113"/>
    </source>
</evidence>
<reference evidence="17 18" key="1">
    <citation type="submission" date="2017-06" db="EMBL/GenBank/DDBJ databases">
        <authorList>
            <person name="Kim H.J."/>
            <person name="Triplett B.A."/>
        </authorList>
    </citation>
    <scope>NUCLEOTIDE SEQUENCE [LARGE SCALE GENOMIC DNA]</scope>
    <source>
        <strain evidence="17 18">DSM 18704</strain>
    </source>
</reference>
<evidence type="ECO:0000256" key="11">
    <source>
        <dbReference type="ARBA" id="ARBA00022932"/>
    </source>
</evidence>
<keyword evidence="11 15" id="KW-0239">DNA-directed DNA polymerase</keyword>
<evidence type="ECO:0000256" key="1">
    <source>
        <dbReference type="ARBA" id="ARBA00004496"/>
    </source>
</evidence>
<comment type="similarity">
    <text evidence="2 15">Belongs to the DNA polymerase type-Y family.</text>
</comment>
<comment type="subunit">
    <text evidence="15">Monomer.</text>
</comment>
<dbReference type="Pfam" id="PF00817">
    <property type="entry name" value="IMS"/>
    <property type="match status" value="1"/>
</dbReference>
<dbReference type="OrthoDB" id="9808813at2"/>
<dbReference type="InterPro" id="IPR050116">
    <property type="entry name" value="DNA_polymerase-Y"/>
</dbReference>
<dbReference type="AlphaFoldDB" id="A0A239EQU1"/>
<dbReference type="SUPFAM" id="SSF100879">
    <property type="entry name" value="Lesion bypass DNA polymerase (Y-family), little finger domain"/>
    <property type="match status" value="1"/>
</dbReference>
<evidence type="ECO:0000256" key="3">
    <source>
        <dbReference type="ARBA" id="ARBA00022457"/>
    </source>
</evidence>
<keyword evidence="6 15" id="KW-0548">Nucleotidyltransferase</keyword>
<dbReference type="InterPro" id="IPR036775">
    <property type="entry name" value="DNA_pol_Y-fam_lit_finger_sf"/>
</dbReference>
<feature type="binding site" evidence="15">
    <location>
        <position position="22"/>
    </location>
    <ligand>
        <name>Mg(2+)</name>
        <dbReference type="ChEBI" id="CHEBI:18420"/>
    </ligand>
</feature>
<dbReference type="InterPro" id="IPR043502">
    <property type="entry name" value="DNA/RNA_pol_sf"/>
</dbReference>
<evidence type="ECO:0000256" key="10">
    <source>
        <dbReference type="ARBA" id="ARBA00022842"/>
    </source>
</evidence>
<dbReference type="GO" id="GO:0006281">
    <property type="term" value="P:DNA repair"/>
    <property type="evidence" value="ECO:0007669"/>
    <property type="project" value="UniProtKB-UniRule"/>
</dbReference>
<sequence length="378" mass="41934">MTEIEEAGQRFGALARKIVHVDMDAFYASVEQRDDPGLRGRPVVVAWKGKRSVVCAASYEARRFGVRSAMPAVTAERLCPEAIFVPPDFTRYKAASQGVREIFQRHTDLIEPLSLDEAYLDVTENKLGLPTATRVAKRIREQIWEELHLTASAGVAPNKFLAKIASDWRKPNGQFVVQPHEVQAFLMPLPVGRIPGVGKVTESRMAQVGIKTVGDIHAMEMPALEGHFGRYGRRLYELARGIDHSPVVSNRSSKSISAEDTFEADLPLAETEPLLRKLAEKVWTASRQNARMARTVVLKLKTKEFYTLTRSLTPPLMPTSVEEFTAVALALRERVELKPEQLFRLVGVGLSNFQAEAEPKSPLFLEDTAQCVDSGAAG</sequence>
<evidence type="ECO:0000256" key="13">
    <source>
        <dbReference type="ARBA" id="ARBA00023204"/>
    </source>
</evidence>
<evidence type="ECO:0000256" key="12">
    <source>
        <dbReference type="ARBA" id="ARBA00023125"/>
    </source>
</evidence>
<dbReference type="Proteomes" id="UP000198356">
    <property type="component" value="Unassembled WGS sequence"/>
</dbReference>
<comment type="function">
    <text evidence="15">Poorly processive, error-prone DNA polymerase involved in untargeted mutagenesis. Copies undamaged DNA at stalled replication forks, which arise in vivo from mismatched or misaligned primer ends. These misaligned primers can be extended by PolIV. Exhibits no 3'-5' exonuclease (proofreading) activity. May be involved in translesional synthesis, in conjunction with the beta clamp from PolIII.</text>
</comment>
<keyword evidence="8 15" id="KW-0479">Metal-binding</keyword>
<dbReference type="FunFam" id="3.40.1170.60:FF:000001">
    <property type="entry name" value="DNA polymerase IV"/>
    <property type="match status" value="1"/>
</dbReference>
<keyword evidence="3 15" id="KW-0515">Mutator protein</keyword>
<dbReference type="Gene3D" id="3.30.1490.100">
    <property type="entry name" value="DNA polymerase, Y-family, little finger domain"/>
    <property type="match status" value="1"/>
</dbReference>
<keyword evidence="12 15" id="KW-0238">DNA-binding</keyword>
<dbReference type="GO" id="GO:0006261">
    <property type="term" value="P:DNA-templated DNA replication"/>
    <property type="evidence" value="ECO:0007669"/>
    <property type="project" value="UniProtKB-UniRule"/>
</dbReference>
<dbReference type="Pfam" id="PF21999">
    <property type="entry name" value="IMS_HHH_1"/>
    <property type="match status" value="1"/>
</dbReference>
<dbReference type="NCBIfam" id="NF002677">
    <property type="entry name" value="PRK02406.1"/>
    <property type="match status" value="1"/>
</dbReference>
<dbReference type="InterPro" id="IPR022880">
    <property type="entry name" value="DNApol_IV"/>
</dbReference>
<keyword evidence="4 15" id="KW-0963">Cytoplasm</keyword>
<protein>
    <recommendedName>
        <fullName evidence="15">DNA polymerase IV</fullName>
        <shortName evidence="15">Pol IV</shortName>
        <ecNumber evidence="15">2.7.7.7</ecNumber>
    </recommendedName>
</protein>
<evidence type="ECO:0000256" key="7">
    <source>
        <dbReference type="ARBA" id="ARBA00022705"/>
    </source>
</evidence>
<evidence type="ECO:0000313" key="18">
    <source>
        <dbReference type="Proteomes" id="UP000198356"/>
    </source>
</evidence>
<dbReference type="GO" id="GO:0000287">
    <property type="term" value="F:magnesium ion binding"/>
    <property type="evidence" value="ECO:0007669"/>
    <property type="project" value="UniProtKB-UniRule"/>
</dbReference>
<dbReference type="EC" id="2.7.7.7" evidence="15"/>
<dbReference type="InterPro" id="IPR053848">
    <property type="entry name" value="IMS_HHH_1"/>
</dbReference>
<dbReference type="InterPro" id="IPR001126">
    <property type="entry name" value="UmuC"/>
</dbReference>
<dbReference type="RefSeq" id="WP_089407333.1">
    <property type="nucleotide sequence ID" value="NZ_FZOU01000001.1"/>
</dbReference>
<dbReference type="Pfam" id="PF11799">
    <property type="entry name" value="IMS_C"/>
    <property type="match status" value="1"/>
</dbReference>
<dbReference type="EMBL" id="FZOU01000001">
    <property type="protein sequence ID" value="SNS46781.1"/>
    <property type="molecule type" value="Genomic_DNA"/>
</dbReference>
<organism evidence="17 18">
    <name type="scientific">Granulicella rosea</name>
    <dbReference type="NCBI Taxonomy" id="474952"/>
    <lineage>
        <taxon>Bacteria</taxon>
        <taxon>Pseudomonadati</taxon>
        <taxon>Acidobacteriota</taxon>
        <taxon>Terriglobia</taxon>
        <taxon>Terriglobales</taxon>
        <taxon>Acidobacteriaceae</taxon>
        <taxon>Granulicella</taxon>
    </lineage>
</organism>
<feature type="site" description="Substrate discrimination" evidence="15">
    <location>
        <position position="27"/>
    </location>
</feature>
<dbReference type="SUPFAM" id="SSF56672">
    <property type="entry name" value="DNA/RNA polymerases"/>
    <property type="match status" value="1"/>
</dbReference>
<keyword evidence="10 15" id="KW-0460">Magnesium</keyword>
<dbReference type="Gene3D" id="1.10.150.20">
    <property type="entry name" value="5' to 3' exonuclease, C-terminal subdomain"/>
    <property type="match status" value="1"/>
</dbReference>
<name>A0A239EQU1_9BACT</name>
<evidence type="ECO:0000256" key="14">
    <source>
        <dbReference type="ARBA" id="ARBA00049244"/>
    </source>
</evidence>
<evidence type="ECO:0000256" key="8">
    <source>
        <dbReference type="ARBA" id="ARBA00022723"/>
    </source>
</evidence>
<evidence type="ECO:0000313" key="17">
    <source>
        <dbReference type="EMBL" id="SNS46781.1"/>
    </source>
</evidence>
<comment type="cofactor">
    <cofactor evidence="15">
        <name>Mg(2+)</name>
        <dbReference type="ChEBI" id="CHEBI:18420"/>
    </cofactor>
    <text evidence="15">Binds 2 magnesium ions per subunit.</text>
</comment>
<keyword evidence="9 15" id="KW-0227">DNA damage</keyword>
<comment type="subcellular location">
    <subcellularLocation>
        <location evidence="1 15">Cytoplasm</location>
    </subcellularLocation>
</comment>
<dbReference type="GO" id="GO:0042276">
    <property type="term" value="P:error-prone translesion synthesis"/>
    <property type="evidence" value="ECO:0007669"/>
    <property type="project" value="TreeGrafter"/>
</dbReference>
<keyword evidence="18" id="KW-1185">Reference proteome</keyword>
<accession>A0A239EQU1</accession>
<dbReference type="Gene3D" id="3.40.1170.60">
    <property type="match status" value="1"/>
</dbReference>
<evidence type="ECO:0000256" key="5">
    <source>
        <dbReference type="ARBA" id="ARBA00022679"/>
    </source>
</evidence>
<dbReference type="InterPro" id="IPR017961">
    <property type="entry name" value="DNA_pol_Y-fam_little_finger"/>
</dbReference>
<dbReference type="HAMAP" id="MF_01113">
    <property type="entry name" value="DNApol_IV"/>
    <property type="match status" value="1"/>
</dbReference>
<dbReference type="PANTHER" id="PTHR11076">
    <property type="entry name" value="DNA REPAIR POLYMERASE UMUC / TRANSFERASE FAMILY MEMBER"/>
    <property type="match status" value="1"/>
</dbReference>
<evidence type="ECO:0000256" key="6">
    <source>
        <dbReference type="ARBA" id="ARBA00022695"/>
    </source>
</evidence>
<dbReference type="InterPro" id="IPR043128">
    <property type="entry name" value="Rev_trsase/Diguanyl_cyclase"/>
</dbReference>
<dbReference type="PANTHER" id="PTHR11076:SF33">
    <property type="entry name" value="DNA POLYMERASE KAPPA"/>
    <property type="match status" value="1"/>
</dbReference>
<dbReference type="GO" id="GO:0003887">
    <property type="term" value="F:DNA-directed DNA polymerase activity"/>
    <property type="evidence" value="ECO:0007669"/>
    <property type="project" value="UniProtKB-UniRule"/>
</dbReference>
<dbReference type="GO" id="GO:0005829">
    <property type="term" value="C:cytosol"/>
    <property type="evidence" value="ECO:0007669"/>
    <property type="project" value="TreeGrafter"/>
</dbReference>
<evidence type="ECO:0000256" key="2">
    <source>
        <dbReference type="ARBA" id="ARBA00010945"/>
    </source>
</evidence>
<dbReference type="GO" id="GO:0003684">
    <property type="term" value="F:damaged DNA binding"/>
    <property type="evidence" value="ECO:0007669"/>
    <property type="project" value="InterPro"/>
</dbReference>
<dbReference type="Gene3D" id="3.30.70.270">
    <property type="match status" value="1"/>
</dbReference>
<evidence type="ECO:0000256" key="9">
    <source>
        <dbReference type="ARBA" id="ARBA00022763"/>
    </source>
</evidence>
<keyword evidence="13 15" id="KW-0234">DNA repair</keyword>
<keyword evidence="7 15" id="KW-0235">DNA replication</keyword>